<gene>
    <name evidence="1" type="ORF">HUN41_00074</name>
</gene>
<organism evidence="1 2">
    <name type="scientific">Streptomyces phage Coruscant</name>
    <dbReference type="NCBI Taxonomy" id="2739834"/>
    <lineage>
        <taxon>Viruses</taxon>
        <taxon>Duplodnaviria</taxon>
        <taxon>Heunggongvirae</taxon>
        <taxon>Uroviricota</taxon>
        <taxon>Caudoviricetes</taxon>
        <taxon>Stanwilliamsviridae</taxon>
        <taxon>Boydwoodruffvirinae</taxon>
        <taxon>Coruscantvirus</taxon>
        <taxon>Coruscantvirus coruscant</taxon>
    </lineage>
</organism>
<dbReference type="Proteomes" id="UP000515922">
    <property type="component" value="Segment"/>
</dbReference>
<keyword evidence="2" id="KW-1185">Reference proteome</keyword>
<sequence length="178" mass="20683">MKKKKSWKWKNRPADNYFFINGVAHKKLQVNRSTDMLTAWNYEERKVVSYIWSITKRSLEKVYLSGQVEDMFGFTRQTILSYIKNGLIPAPYRTLNIRNPEKKGSGSIYLWRESDILGLHDALIARGGPGRPRQDGTPSAYNNLPSKAEILAMMRNEVVLYAKTKEGEFKPVWQAHDW</sequence>
<dbReference type="EMBL" id="MT711976">
    <property type="protein sequence ID" value="QMP84203.1"/>
    <property type="molecule type" value="Genomic_DNA"/>
</dbReference>
<protein>
    <submittedName>
        <fullName evidence="1">MerR-like helix-turn-helix DNA binding domain protein</fullName>
    </submittedName>
</protein>
<name>A0A7G4AW13_9CAUD</name>
<accession>A0A7G4AW13</accession>
<proteinExistence type="predicted"/>
<reference evidence="1 2" key="1">
    <citation type="submission" date="2020-07" db="EMBL/GenBank/DDBJ databases">
        <title>Streptomyces phage Genome sequencing and assembly.</title>
        <authorList>
            <person name="Sharma V."/>
            <person name="Hardy A."/>
            <person name="Frunzke J."/>
        </authorList>
    </citation>
    <scope>NUCLEOTIDE SEQUENCE [LARGE SCALE GENOMIC DNA]</scope>
</reference>
<evidence type="ECO:0000313" key="2">
    <source>
        <dbReference type="Proteomes" id="UP000515922"/>
    </source>
</evidence>
<evidence type="ECO:0000313" key="1">
    <source>
        <dbReference type="EMBL" id="QMP84203.1"/>
    </source>
</evidence>